<evidence type="ECO:0000256" key="2">
    <source>
        <dbReference type="SAM" id="MobiDB-lite"/>
    </source>
</evidence>
<dbReference type="EMBL" id="NKCI01000272">
    <property type="protein sequence ID" value="RSL45112.1"/>
    <property type="molecule type" value="Genomic_DNA"/>
</dbReference>
<evidence type="ECO:0000313" key="3">
    <source>
        <dbReference type="EMBL" id="RSL45112.1"/>
    </source>
</evidence>
<keyword evidence="4" id="KW-1185">Reference proteome</keyword>
<evidence type="ECO:0000313" key="4">
    <source>
        <dbReference type="Proteomes" id="UP000288168"/>
    </source>
</evidence>
<feature type="compositionally biased region" description="Polar residues" evidence="2">
    <location>
        <begin position="149"/>
        <end position="159"/>
    </location>
</feature>
<dbReference type="OrthoDB" id="5070440at2759"/>
<feature type="region of interest" description="Disordered" evidence="2">
    <location>
        <begin position="226"/>
        <end position="261"/>
    </location>
</feature>
<feature type="coiled-coil region" evidence="1">
    <location>
        <begin position="385"/>
        <end position="419"/>
    </location>
</feature>
<reference evidence="3 4" key="1">
    <citation type="submission" date="2017-06" db="EMBL/GenBank/DDBJ databases">
        <title>Comparative genomic analysis of Ambrosia Fusariam Clade fungi.</title>
        <authorList>
            <person name="Stajich J.E."/>
            <person name="Carrillo J."/>
            <person name="Kijimoto T."/>
            <person name="Eskalen A."/>
            <person name="O'Donnell K."/>
            <person name="Kasson M."/>
        </authorList>
    </citation>
    <scope>NUCLEOTIDE SEQUENCE [LARGE SCALE GENOMIC DNA]</scope>
    <source>
        <strain evidence="3 4">NRRL62584</strain>
    </source>
</reference>
<gene>
    <name evidence="3" type="ORF">CEP54_014404</name>
</gene>
<dbReference type="Proteomes" id="UP000288168">
    <property type="component" value="Unassembled WGS sequence"/>
</dbReference>
<feature type="region of interest" description="Disordered" evidence="2">
    <location>
        <begin position="118"/>
        <end position="209"/>
    </location>
</feature>
<dbReference type="AlphaFoldDB" id="A0A428NWH8"/>
<comment type="caution">
    <text evidence="3">The sequence shown here is derived from an EMBL/GenBank/DDBJ whole genome shotgun (WGS) entry which is preliminary data.</text>
</comment>
<accession>A0A428NWH8</accession>
<feature type="compositionally biased region" description="Low complexity" evidence="2">
    <location>
        <begin position="190"/>
        <end position="209"/>
    </location>
</feature>
<feature type="region of interest" description="Disordered" evidence="2">
    <location>
        <begin position="297"/>
        <end position="319"/>
    </location>
</feature>
<feature type="region of interest" description="Disordered" evidence="2">
    <location>
        <begin position="1"/>
        <end position="24"/>
    </location>
</feature>
<proteinExistence type="predicted"/>
<protein>
    <submittedName>
        <fullName evidence="3">Uncharacterized protein</fullName>
    </submittedName>
</protein>
<evidence type="ECO:0000256" key="1">
    <source>
        <dbReference type="SAM" id="Coils"/>
    </source>
</evidence>
<keyword evidence="1" id="KW-0175">Coiled coil</keyword>
<name>A0A428NWH8_9HYPO</name>
<organism evidence="3 4">
    <name type="scientific">Fusarium duplospermum</name>
    <dbReference type="NCBI Taxonomy" id="1325734"/>
    <lineage>
        <taxon>Eukaryota</taxon>
        <taxon>Fungi</taxon>
        <taxon>Dikarya</taxon>
        <taxon>Ascomycota</taxon>
        <taxon>Pezizomycotina</taxon>
        <taxon>Sordariomycetes</taxon>
        <taxon>Hypocreomycetidae</taxon>
        <taxon>Hypocreales</taxon>
        <taxon>Nectriaceae</taxon>
        <taxon>Fusarium</taxon>
        <taxon>Fusarium solani species complex</taxon>
    </lineage>
</organism>
<sequence length="452" mass="50962">MTGLQNNERDKTQSPLPIPSPYDALPNHERLRKTVDICGKWPWQLVQEGKIPETWSVNLLDELARAVRIVDTTDISFGEFIEKLDQIIEERIPLNKANWSKKLMKTDATAIIRWMTDKKKEAHQQERTTRSKSQAPGVNGNREGRDSRQSLSASMRSGETTGGHHAPIGDKSPNAGHGQHNLLQQNHNDTSSTPRAATAPAPGKPTGRTAIFSPVARLLTSVTNVDAVTPSRKRSQMCNSSPPEETSRKTHRSCKNDGGYRATTDAPALYMVWLSNESAQARQQVELLKDCRTELDNSEKKRADVGSQEQQIQNERDQAREDVQKLTRDEQQHKLAADSLWPIVEQENCPAQYREAFESSEKLLQVIPGDKKRAEEQICEKERQLRAVDRELGLLDERIERLTEEIEGHREVAAQIEKEQRVCDVLLKLVGTGVTGIAGWDSHRLEALETMR</sequence>
<feature type="compositionally biased region" description="Basic and acidic residues" evidence="2">
    <location>
        <begin position="118"/>
        <end position="129"/>
    </location>
</feature>